<keyword evidence="2" id="KW-0812">Transmembrane</keyword>
<reference evidence="3" key="1">
    <citation type="journal article" date="2015" name="Nature">
        <title>Complex archaea that bridge the gap between prokaryotes and eukaryotes.</title>
        <authorList>
            <person name="Spang A."/>
            <person name="Saw J.H."/>
            <person name="Jorgensen S.L."/>
            <person name="Zaremba-Niedzwiedzka K."/>
            <person name="Martijn J."/>
            <person name="Lind A.E."/>
            <person name="van Eijk R."/>
            <person name="Schleper C."/>
            <person name="Guy L."/>
            <person name="Ettema T.J."/>
        </authorList>
    </citation>
    <scope>NUCLEOTIDE SEQUENCE</scope>
</reference>
<protein>
    <submittedName>
        <fullName evidence="3">Uncharacterized protein</fullName>
    </submittedName>
</protein>
<proteinExistence type="predicted"/>
<dbReference type="AlphaFoldDB" id="A0A0F9JMN5"/>
<keyword evidence="2" id="KW-1133">Transmembrane helix</keyword>
<gene>
    <name evidence="3" type="ORF">LCGC14_1509070</name>
</gene>
<evidence type="ECO:0000256" key="2">
    <source>
        <dbReference type="SAM" id="Phobius"/>
    </source>
</evidence>
<evidence type="ECO:0000256" key="1">
    <source>
        <dbReference type="SAM" id="Coils"/>
    </source>
</evidence>
<name>A0A0F9JMN5_9ZZZZ</name>
<feature type="coiled-coil region" evidence="1">
    <location>
        <begin position="19"/>
        <end position="46"/>
    </location>
</feature>
<feature type="transmembrane region" description="Helical" evidence="2">
    <location>
        <begin position="65"/>
        <end position="91"/>
    </location>
</feature>
<organism evidence="3">
    <name type="scientific">marine sediment metagenome</name>
    <dbReference type="NCBI Taxonomy" id="412755"/>
    <lineage>
        <taxon>unclassified sequences</taxon>
        <taxon>metagenomes</taxon>
        <taxon>ecological metagenomes</taxon>
    </lineage>
</organism>
<dbReference type="EMBL" id="LAZR01011056">
    <property type="protein sequence ID" value="KKM63676.1"/>
    <property type="molecule type" value="Genomic_DNA"/>
</dbReference>
<comment type="caution">
    <text evidence="3">The sequence shown here is derived from an EMBL/GenBank/DDBJ whole genome shotgun (WGS) entry which is preliminary data.</text>
</comment>
<sequence length="93" mass="10950">MLEILDQKDEKIYNKVIEKHNLKERKANLQERAVRIEEELRGQRGLIEKLLHQFDKLFEQVDKHFSIFTLAMGIGFTLTISILVVVLNFALKI</sequence>
<keyword evidence="2" id="KW-0472">Membrane</keyword>
<evidence type="ECO:0000313" key="3">
    <source>
        <dbReference type="EMBL" id="KKM63676.1"/>
    </source>
</evidence>
<accession>A0A0F9JMN5</accession>
<keyword evidence="1" id="KW-0175">Coiled coil</keyword>